<reference evidence="1 2" key="1">
    <citation type="journal article" date="2020" name="Nat. Food">
        <title>A phased Vanilla planifolia genome enables genetic improvement of flavour and production.</title>
        <authorList>
            <person name="Hasing T."/>
            <person name="Tang H."/>
            <person name="Brym M."/>
            <person name="Khazi F."/>
            <person name="Huang T."/>
            <person name="Chambers A.H."/>
        </authorList>
    </citation>
    <scope>NUCLEOTIDE SEQUENCE [LARGE SCALE GENOMIC DNA]</scope>
    <source>
        <tissue evidence="1">Leaf</tissue>
    </source>
</reference>
<dbReference type="InterPro" id="IPR008480">
    <property type="entry name" value="DUF761_pln"/>
</dbReference>
<dbReference type="AlphaFoldDB" id="A0A835VM24"/>
<dbReference type="PANTHER" id="PTHR33450">
    <property type="entry name" value="EMB|CAB67623.1-RELATED"/>
    <property type="match status" value="1"/>
</dbReference>
<comment type="caution">
    <text evidence="1">The sequence shown here is derived from an EMBL/GenBank/DDBJ whole genome shotgun (WGS) entry which is preliminary data.</text>
</comment>
<evidence type="ECO:0000313" key="1">
    <source>
        <dbReference type="EMBL" id="KAG0501611.1"/>
    </source>
</evidence>
<dbReference type="EMBL" id="JADCNM010000001">
    <property type="protein sequence ID" value="KAG0501611.1"/>
    <property type="molecule type" value="Genomic_DNA"/>
</dbReference>
<sequence>MARALKGKATAVKTRIIIFKLLRDRNALLRAFPTKNSEIGCEDQRSNEDPGELLILRDVVSGVPVGRVEDKQTKEDETEQDLEEEIDQAADLFIRRFHTEMMIQKQDSFKRYQEMLARGM</sequence>
<protein>
    <recommendedName>
        <fullName evidence="3">DUF761 domain-containing protein</fullName>
    </recommendedName>
</protein>
<accession>A0A835VM24</accession>
<name>A0A835VM24_VANPL</name>
<dbReference type="OrthoDB" id="760067at2759"/>
<evidence type="ECO:0000313" key="2">
    <source>
        <dbReference type="Proteomes" id="UP000639772"/>
    </source>
</evidence>
<gene>
    <name evidence="1" type="ORF">HPP92_001683</name>
</gene>
<proteinExistence type="predicted"/>
<evidence type="ECO:0008006" key="3">
    <source>
        <dbReference type="Google" id="ProtNLM"/>
    </source>
</evidence>
<dbReference type="Pfam" id="PF05553">
    <property type="entry name" value="DUF761"/>
    <property type="match status" value="1"/>
</dbReference>
<dbReference type="Proteomes" id="UP000639772">
    <property type="component" value="Chromosome 1"/>
</dbReference>
<organism evidence="1 2">
    <name type="scientific">Vanilla planifolia</name>
    <name type="common">Vanilla</name>
    <dbReference type="NCBI Taxonomy" id="51239"/>
    <lineage>
        <taxon>Eukaryota</taxon>
        <taxon>Viridiplantae</taxon>
        <taxon>Streptophyta</taxon>
        <taxon>Embryophyta</taxon>
        <taxon>Tracheophyta</taxon>
        <taxon>Spermatophyta</taxon>
        <taxon>Magnoliopsida</taxon>
        <taxon>Liliopsida</taxon>
        <taxon>Asparagales</taxon>
        <taxon>Orchidaceae</taxon>
        <taxon>Vanilloideae</taxon>
        <taxon>Vanilleae</taxon>
        <taxon>Vanilla</taxon>
    </lineage>
</organism>